<dbReference type="GO" id="GO:0006508">
    <property type="term" value="P:proteolysis"/>
    <property type="evidence" value="ECO:0007669"/>
    <property type="project" value="UniProtKB-KW"/>
</dbReference>
<keyword evidence="10" id="KW-1185">Reference proteome</keyword>
<evidence type="ECO:0000259" key="7">
    <source>
        <dbReference type="Pfam" id="PF19289"/>
    </source>
</evidence>
<dbReference type="EMBL" id="FMXQ01000004">
    <property type="protein sequence ID" value="SDB28455.1"/>
    <property type="molecule type" value="Genomic_DNA"/>
</dbReference>
<dbReference type="Pfam" id="PF19290">
    <property type="entry name" value="PmbA_TldD_2nd"/>
    <property type="match status" value="1"/>
</dbReference>
<sequence>MSDSSPSILDRSGLDLGKATSLVSDALQGADDGELYLEYAQSEGLVFDNGRLKAASFDTNQGFGLRAVSGEAAGYAHSGEISESAIRRAADAVQAVKSGHTGTYAEGPQGTNRSLYSDVSPLGAPSFADKVKLLEKIDAYARQKDDKVRQVSASLAGSYKIVEILRADGRLVRDIRPLVRVSVSVVVGDGDRQESGSHGMGGREGFETFVTEDSWQGAVDEALRQALVNLTAVPAPAGTFDVVLGPGWPGILLHEAVGHGLEGDFNRKGESAFAGLMGQRVASPGVTVIDDGTLPGRRGSLTVDDEGTPTSSTTLIEDGILVGYMQDRQNARLMGMTPTGNGRRESYAHIPMPRMTNTIMLNGEADPAEVLASVKDGIYAVSFGGGQVDITSGKFVFSCTEAYKIENGVIGPAIKGAMLIGNGPDALTRVKMIGNDMQLDPGIGTCGKQGQGVPVGVGQPSLRIDALTVGGTA</sequence>
<feature type="domain" description="Metalloprotease TldD/E C-terminal" evidence="7">
    <location>
        <begin position="238"/>
        <end position="471"/>
    </location>
</feature>
<name>A0A1G6C6E4_9HYPH</name>
<dbReference type="GO" id="GO:0005829">
    <property type="term" value="C:cytosol"/>
    <property type="evidence" value="ECO:0007669"/>
    <property type="project" value="TreeGrafter"/>
</dbReference>
<dbReference type="InterPro" id="IPR045569">
    <property type="entry name" value="Metalloprtase-TldD/E_C"/>
</dbReference>
<evidence type="ECO:0000256" key="1">
    <source>
        <dbReference type="ARBA" id="ARBA00005836"/>
    </source>
</evidence>
<keyword evidence="2" id="KW-0645">Protease</keyword>
<dbReference type="PIRSF" id="PIRSF004919">
    <property type="entry name" value="TldD"/>
    <property type="match status" value="1"/>
</dbReference>
<keyword evidence="3" id="KW-0378">Hydrolase</keyword>
<dbReference type="InterPro" id="IPR025502">
    <property type="entry name" value="TldD"/>
</dbReference>
<dbReference type="InterPro" id="IPR035068">
    <property type="entry name" value="TldD/PmbA_N"/>
</dbReference>
<dbReference type="InterPro" id="IPR051463">
    <property type="entry name" value="Peptidase_U62_metallo"/>
</dbReference>
<evidence type="ECO:0000256" key="4">
    <source>
        <dbReference type="ARBA" id="ARBA00023049"/>
    </source>
</evidence>
<dbReference type="OrthoDB" id="9803213at2"/>
<dbReference type="STRING" id="665467.SAMN02982931_02118"/>
<feature type="region of interest" description="Disordered" evidence="5">
    <location>
        <begin position="291"/>
        <end position="310"/>
    </location>
</feature>
<evidence type="ECO:0000256" key="3">
    <source>
        <dbReference type="ARBA" id="ARBA00022801"/>
    </source>
</evidence>
<dbReference type="Pfam" id="PF19289">
    <property type="entry name" value="PmbA_TldD_3rd"/>
    <property type="match status" value="1"/>
</dbReference>
<evidence type="ECO:0000256" key="2">
    <source>
        <dbReference type="ARBA" id="ARBA00022670"/>
    </source>
</evidence>
<dbReference type="GO" id="GO:0008237">
    <property type="term" value="F:metallopeptidase activity"/>
    <property type="evidence" value="ECO:0007669"/>
    <property type="project" value="UniProtKB-KW"/>
</dbReference>
<evidence type="ECO:0000313" key="10">
    <source>
        <dbReference type="Proteomes" id="UP000199071"/>
    </source>
</evidence>
<dbReference type="RefSeq" id="WP_090876411.1">
    <property type="nucleotide sequence ID" value="NZ_FMXQ01000004.1"/>
</dbReference>
<reference evidence="9 10" key="1">
    <citation type="submission" date="2016-10" db="EMBL/GenBank/DDBJ databases">
        <authorList>
            <person name="de Groot N.N."/>
        </authorList>
    </citation>
    <scope>NUCLEOTIDE SEQUENCE [LARGE SCALE GENOMIC DNA]</scope>
    <source>
        <strain evidence="9 10">ATCC 35022</strain>
    </source>
</reference>
<dbReference type="PANTHER" id="PTHR30624">
    <property type="entry name" value="UNCHARACTERIZED PROTEIN TLDD AND PMBA"/>
    <property type="match status" value="1"/>
</dbReference>
<evidence type="ECO:0000259" key="8">
    <source>
        <dbReference type="Pfam" id="PF19290"/>
    </source>
</evidence>
<dbReference type="InterPro" id="IPR036059">
    <property type="entry name" value="TldD/PmbA_sf"/>
</dbReference>
<organism evidence="9 10">
    <name type="scientific">Bauldia litoralis</name>
    <dbReference type="NCBI Taxonomy" id="665467"/>
    <lineage>
        <taxon>Bacteria</taxon>
        <taxon>Pseudomonadati</taxon>
        <taxon>Pseudomonadota</taxon>
        <taxon>Alphaproteobacteria</taxon>
        <taxon>Hyphomicrobiales</taxon>
        <taxon>Kaistiaceae</taxon>
        <taxon>Bauldia</taxon>
    </lineage>
</organism>
<comment type="similarity">
    <text evidence="1">Belongs to the peptidase U62 family.</text>
</comment>
<accession>A0A1G6C6E4</accession>
<proteinExistence type="inferred from homology"/>
<dbReference type="Proteomes" id="UP000199071">
    <property type="component" value="Unassembled WGS sequence"/>
</dbReference>
<evidence type="ECO:0000313" key="9">
    <source>
        <dbReference type="EMBL" id="SDB28455.1"/>
    </source>
</evidence>
<dbReference type="PANTHER" id="PTHR30624:SF4">
    <property type="entry name" value="METALLOPROTEASE TLDD"/>
    <property type="match status" value="1"/>
</dbReference>
<dbReference type="InterPro" id="IPR045570">
    <property type="entry name" value="Metalloprtase-TldD/E_cen_dom"/>
</dbReference>
<dbReference type="NCBIfam" id="NF008006">
    <property type="entry name" value="PRK10735.1"/>
    <property type="match status" value="1"/>
</dbReference>
<dbReference type="AlphaFoldDB" id="A0A1G6C6E4"/>
<dbReference type="InterPro" id="IPR002510">
    <property type="entry name" value="Metalloprtase-TldD/E_N"/>
</dbReference>
<feature type="domain" description="Metalloprotease TldD/E central" evidence="8">
    <location>
        <begin position="121"/>
        <end position="230"/>
    </location>
</feature>
<keyword evidence="4" id="KW-0482">Metalloprotease</keyword>
<dbReference type="SUPFAM" id="SSF111283">
    <property type="entry name" value="Putative modulator of DNA gyrase, PmbA/TldD"/>
    <property type="match status" value="1"/>
</dbReference>
<gene>
    <name evidence="9" type="ORF">SAMN02982931_02118</name>
</gene>
<evidence type="ECO:0000256" key="5">
    <source>
        <dbReference type="SAM" id="MobiDB-lite"/>
    </source>
</evidence>
<evidence type="ECO:0000259" key="6">
    <source>
        <dbReference type="Pfam" id="PF01523"/>
    </source>
</evidence>
<protein>
    <recommendedName>
        <fullName evidence="11">TldD protein</fullName>
    </recommendedName>
</protein>
<dbReference type="Pfam" id="PF01523">
    <property type="entry name" value="PmbA_TldD_1st"/>
    <property type="match status" value="1"/>
</dbReference>
<evidence type="ECO:0008006" key="11">
    <source>
        <dbReference type="Google" id="ProtNLM"/>
    </source>
</evidence>
<dbReference type="Gene3D" id="3.30.2290.10">
    <property type="entry name" value="PmbA/TldD superfamily"/>
    <property type="match status" value="1"/>
</dbReference>
<feature type="domain" description="Metalloprotease TldD/E N-terminal" evidence="6">
    <location>
        <begin position="34"/>
        <end position="93"/>
    </location>
</feature>